<feature type="region of interest" description="Disordered" evidence="2">
    <location>
        <begin position="1376"/>
        <end position="1407"/>
    </location>
</feature>
<protein>
    <submittedName>
        <fullName evidence="3">Uncharacterized protein</fullName>
    </submittedName>
</protein>
<feature type="compositionally biased region" description="Low complexity" evidence="2">
    <location>
        <begin position="1137"/>
        <end position="1149"/>
    </location>
</feature>
<dbReference type="PANTHER" id="PTHR13037:SF24">
    <property type="entry name" value="POLYCOMB PROTEIN PCL-RELATED"/>
    <property type="match status" value="1"/>
</dbReference>
<feature type="compositionally biased region" description="Gly residues" evidence="2">
    <location>
        <begin position="875"/>
        <end position="890"/>
    </location>
</feature>
<keyword evidence="1" id="KW-0945">Host-virus interaction</keyword>
<dbReference type="PANTHER" id="PTHR13037">
    <property type="entry name" value="FORMIN"/>
    <property type="match status" value="1"/>
</dbReference>
<evidence type="ECO:0000256" key="2">
    <source>
        <dbReference type="SAM" id="MobiDB-lite"/>
    </source>
</evidence>
<organism evidence="3 4">
    <name type="scientific">Edaphochlamys debaryana</name>
    <dbReference type="NCBI Taxonomy" id="47281"/>
    <lineage>
        <taxon>Eukaryota</taxon>
        <taxon>Viridiplantae</taxon>
        <taxon>Chlorophyta</taxon>
        <taxon>core chlorophytes</taxon>
        <taxon>Chlorophyceae</taxon>
        <taxon>CS clade</taxon>
        <taxon>Chlamydomonadales</taxon>
        <taxon>Chlamydomonadales incertae sedis</taxon>
        <taxon>Edaphochlamys</taxon>
    </lineage>
</organism>
<keyword evidence="4" id="KW-1185">Reference proteome</keyword>
<feature type="compositionally biased region" description="Low complexity" evidence="2">
    <location>
        <begin position="98"/>
        <end position="122"/>
    </location>
</feature>
<name>A0A835Y5Z0_9CHLO</name>
<feature type="region of interest" description="Disordered" evidence="2">
    <location>
        <begin position="484"/>
        <end position="548"/>
    </location>
</feature>
<comment type="caution">
    <text evidence="3">The sequence shown here is derived from an EMBL/GenBank/DDBJ whole genome shotgun (WGS) entry which is preliminary data.</text>
</comment>
<feature type="compositionally biased region" description="Basic and acidic residues" evidence="2">
    <location>
        <begin position="518"/>
        <end position="535"/>
    </location>
</feature>
<evidence type="ECO:0000313" key="3">
    <source>
        <dbReference type="EMBL" id="KAG2496770.1"/>
    </source>
</evidence>
<feature type="region of interest" description="Disordered" evidence="2">
    <location>
        <begin position="865"/>
        <end position="890"/>
    </location>
</feature>
<feature type="compositionally biased region" description="Gly residues" evidence="2">
    <location>
        <begin position="1540"/>
        <end position="1556"/>
    </location>
</feature>
<feature type="region of interest" description="Disordered" evidence="2">
    <location>
        <begin position="711"/>
        <end position="749"/>
    </location>
</feature>
<dbReference type="Proteomes" id="UP000612055">
    <property type="component" value="Unassembled WGS sequence"/>
</dbReference>
<feature type="compositionally biased region" description="Pro residues" evidence="2">
    <location>
        <begin position="1114"/>
        <end position="1136"/>
    </location>
</feature>
<feature type="compositionally biased region" description="Low complexity" evidence="2">
    <location>
        <begin position="41"/>
        <end position="75"/>
    </location>
</feature>
<feature type="region of interest" description="Disordered" evidence="2">
    <location>
        <begin position="394"/>
        <end position="422"/>
    </location>
</feature>
<evidence type="ECO:0000313" key="4">
    <source>
        <dbReference type="Proteomes" id="UP000612055"/>
    </source>
</evidence>
<evidence type="ECO:0000256" key="1">
    <source>
        <dbReference type="ARBA" id="ARBA00022581"/>
    </source>
</evidence>
<feature type="compositionally biased region" description="Basic and acidic residues" evidence="2">
    <location>
        <begin position="936"/>
        <end position="950"/>
    </location>
</feature>
<feature type="region of interest" description="Disordered" evidence="2">
    <location>
        <begin position="1110"/>
        <end position="1191"/>
    </location>
</feature>
<feature type="region of interest" description="Disordered" evidence="2">
    <location>
        <begin position="1"/>
        <end position="124"/>
    </location>
</feature>
<feature type="region of interest" description="Disordered" evidence="2">
    <location>
        <begin position="922"/>
        <end position="950"/>
    </location>
</feature>
<feature type="compositionally biased region" description="Gly residues" evidence="2">
    <location>
        <begin position="731"/>
        <end position="743"/>
    </location>
</feature>
<feature type="region of interest" description="Disordered" evidence="2">
    <location>
        <begin position="1524"/>
        <end position="1591"/>
    </location>
</feature>
<proteinExistence type="predicted"/>
<feature type="compositionally biased region" description="Gly residues" evidence="2">
    <location>
        <begin position="607"/>
        <end position="617"/>
    </location>
</feature>
<gene>
    <name evidence="3" type="ORF">HYH03_005178</name>
</gene>
<feature type="compositionally biased region" description="Pro residues" evidence="2">
    <location>
        <begin position="1175"/>
        <end position="1189"/>
    </location>
</feature>
<dbReference type="EMBL" id="JAEHOE010000017">
    <property type="protein sequence ID" value="KAG2496770.1"/>
    <property type="molecule type" value="Genomic_DNA"/>
</dbReference>
<sequence length="1659" mass="165863">MGQGLKQGAPGSNRAALGSQPRSATGGGKGAAEPPSASRQSPPAGTAGAAGASARPTRGRGSSQTGASPDAPPAGSGAGTRPRHSREAAGAGAGAGTGTRAAEVGAPKAGGAAGMPPGSEAAGAGGCAMQLRELLRFSRAVATGPAVASDGGGGAVLSQQTPAGAVDGTAEAPAAAKRRAAAAAAPAAVAAAAAGLAAAEFDQRLKLAGAHASSAAATHGEPGLTAVEWAELLRAAAAAGWQPSAEAAATLVQLLQSDMALLGSRPSAGTSAALALAWGSLMVAQGPSAPLLASAASGAAGGGGGGGRGLLEALLLQGVRARTAAAEAAEGVGPEAEAAVEAATEAEAGEEAAAALVDWVCHGALTERPGLLRPSGWVDLAEALAALQLTPQRRSRLRQHPHPQQQPPPPLQRSPWGLRGPPGDAWAAAFLQGTCHTDPQRPLPPQRAAELLGLDRLSLRRMATALWALEVLFPRGLWRRSRGPSAVQAAPRTPGPGPAVGPALPRTGPRRQTGATEEEGRGRGEGKGRGRDGTRRSYPHPSTPALSPGQRWLREWWDATSRAVLRPAAESSDADVLWLLQVAAPLLADPSDPTPPQAHAASTALSRGGGGSGGGSAGAARLHPPAGWRSRMAQAVEFRLPHADGADGLARAPAQTGAEAADGVTVAEAATWVGLLRLYVGLRLRRGGRAHRRLAPGALLRSLLHAARPPAAVSGNRAGPAAVAAGSPASGSGGGRGGGGGSRGDVPSPEAMAALLPLEGWAAVLEAHRELGTPLEGGPQAEAIARLVVWACSAPPTSQPHRPVPSLGSLAGLVTGLSTNTLQPLAPFTAAALSRAIARVFAPTPVGPAAALGAEAALRVPALPAPGEAGTSRRGMGGAAAEGGAGPGGEGGGASFRVRVGPADGPALVALFEGLCRLAASQGRQGGLEEEEEEEVGAKAETRAGPSDRDPFSSALWALLPPLRAWLDASSAAGLEEAMRPLSRAWRLLPPDPPPPSTSDPASQTTPPASPTAAAWAALEAATEPLLDAAGLGPGGGGGGGSTGGDGGHGGSSGGPAPSSGLVPPRVLLRWLLEVALAPRGCGSLRFRARLLQAVAAEVERSAFVMAGMGPHIPATPTPPPPPHAAAAGTPPPPAAGPSQSGAAAAAASNGGGRERDGALVPPPARGAATVGPSRPAPPSAAAPSPPHRAAPVAALSADEIAYAAAAAARLAGGEGGTGRLSAGVVGRLVAGVLVAAQGMRPAALVQAVWALAELQVPQLSPTGADVLLRVLAARLPALPAESLPLLLWSLAAIRLRPPSRWMAAATQRMLPYVGTDGRRGDGDVLMYDMRQVSQMVWSYGMIAPGPPYSKMYYRPPAALVQALLSRFRAAFAPTRRAERRARGSQPGEAPRHPGSSGRTGGGRSPDLLRPADAAAAVFGLAGLEARPGDAWLQGFYRWSGPRLKHFTARDLALTLAGLARLEARVPPGWLRRAAIAARRTLLSATGLDTAHVAYGLARLGPELVPGTLMAALEVLVPLRLRNPVQPGPDQAQAQALNGGTPGQQGRGRGSSGGPGAPRSAQRADRGDGVGTADEWDVEEGSRHMPQPDEEPEWAGFLKAAYGQLREAVGAARAARDGGLRGQARAGGRGLRVHGVGATPARLRLGLRRGSARGQEGGM</sequence>
<feature type="compositionally biased region" description="Low complexity" evidence="2">
    <location>
        <begin position="999"/>
        <end position="1013"/>
    </location>
</feature>
<feature type="compositionally biased region" description="Low complexity" evidence="2">
    <location>
        <begin position="500"/>
        <end position="515"/>
    </location>
</feature>
<accession>A0A835Y5Z0</accession>
<feature type="compositionally biased region" description="Gly residues" evidence="2">
    <location>
        <begin position="1032"/>
        <end position="1054"/>
    </location>
</feature>
<feature type="region of interest" description="Disordered" evidence="2">
    <location>
        <begin position="1028"/>
        <end position="1061"/>
    </location>
</feature>
<feature type="region of interest" description="Disordered" evidence="2">
    <location>
        <begin position="986"/>
        <end position="1013"/>
    </location>
</feature>
<feature type="region of interest" description="Disordered" evidence="2">
    <location>
        <begin position="589"/>
        <end position="624"/>
    </location>
</feature>
<feature type="compositionally biased region" description="Low complexity" evidence="2">
    <location>
        <begin position="714"/>
        <end position="730"/>
    </location>
</feature>
<reference evidence="3" key="1">
    <citation type="journal article" date="2020" name="bioRxiv">
        <title>Comparative genomics of Chlamydomonas.</title>
        <authorList>
            <person name="Craig R.J."/>
            <person name="Hasan A.R."/>
            <person name="Ness R.W."/>
            <person name="Keightley P.D."/>
        </authorList>
    </citation>
    <scope>NUCLEOTIDE SEQUENCE</scope>
    <source>
        <strain evidence="3">CCAP 11/70</strain>
    </source>
</reference>
<dbReference type="OrthoDB" id="552872at2759"/>